<dbReference type="Gene3D" id="1.10.630.10">
    <property type="entry name" value="Cytochrome P450"/>
    <property type="match status" value="1"/>
</dbReference>
<evidence type="ECO:0000313" key="9">
    <source>
        <dbReference type="EMBL" id="EED12667.1"/>
    </source>
</evidence>
<dbReference type="GeneID" id="8105369"/>
<dbReference type="EMBL" id="EQ962660">
    <property type="protein sequence ID" value="EED12667.1"/>
    <property type="molecule type" value="Genomic_DNA"/>
</dbReference>
<keyword evidence="4" id="KW-0479">Metal-binding</keyword>
<organism evidence="9 10">
    <name type="scientific">Talaromyces stipitatus (strain ATCC 10500 / CBS 375.48 / QM 6759 / NRRL 1006)</name>
    <name type="common">Penicillium stipitatum</name>
    <dbReference type="NCBI Taxonomy" id="441959"/>
    <lineage>
        <taxon>Eukaryota</taxon>
        <taxon>Fungi</taxon>
        <taxon>Dikarya</taxon>
        <taxon>Ascomycota</taxon>
        <taxon>Pezizomycotina</taxon>
        <taxon>Eurotiomycetes</taxon>
        <taxon>Eurotiomycetidae</taxon>
        <taxon>Eurotiales</taxon>
        <taxon>Trichocomaceae</taxon>
        <taxon>Talaromyces</taxon>
        <taxon>Talaromyces sect. Talaromyces</taxon>
    </lineage>
</organism>
<dbReference type="VEuPathDB" id="FungiDB:TSTA_006840"/>
<evidence type="ECO:0000256" key="2">
    <source>
        <dbReference type="ARBA" id="ARBA00022617"/>
    </source>
</evidence>
<keyword evidence="7" id="KW-0408">Iron</keyword>
<accession>B8MU34</accession>
<evidence type="ECO:0000256" key="7">
    <source>
        <dbReference type="ARBA" id="ARBA00023004"/>
    </source>
</evidence>
<dbReference type="Pfam" id="PF00067">
    <property type="entry name" value="p450"/>
    <property type="match status" value="1"/>
</dbReference>
<dbReference type="InterPro" id="IPR050665">
    <property type="entry name" value="Cytochrome_P450_Monooxygen"/>
</dbReference>
<evidence type="ECO:0000256" key="6">
    <source>
        <dbReference type="ARBA" id="ARBA00023002"/>
    </source>
</evidence>
<dbReference type="PANTHER" id="PTHR24282:SF211">
    <property type="entry name" value="CYTOCHROME P450-RELATED"/>
    <property type="match status" value="1"/>
</dbReference>
<evidence type="ECO:0000256" key="3">
    <source>
        <dbReference type="ARBA" id="ARBA00022692"/>
    </source>
</evidence>
<keyword evidence="10" id="KW-1185">Reference proteome</keyword>
<dbReference type="SUPFAM" id="SSF48264">
    <property type="entry name" value="Cytochrome P450"/>
    <property type="match status" value="1"/>
</dbReference>
<gene>
    <name evidence="9" type="ORF">TSTA_006840</name>
</gene>
<dbReference type="HOGENOM" id="CLU_943917_0_0_1"/>
<dbReference type="GO" id="GO:0020037">
    <property type="term" value="F:heme binding"/>
    <property type="evidence" value="ECO:0007669"/>
    <property type="project" value="InterPro"/>
</dbReference>
<dbReference type="GO" id="GO:0016705">
    <property type="term" value="F:oxidoreductase activity, acting on paired donors, with incorporation or reduction of molecular oxygen"/>
    <property type="evidence" value="ECO:0007669"/>
    <property type="project" value="InterPro"/>
</dbReference>
<dbReference type="RefSeq" id="XP_002488321.1">
    <property type="nucleotide sequence ID" value="XM_002488276.1"/>
</dbReference>
<keyword evidence="8" id="KW-0472">Membrane</keyword>
<dbReference type="STRING" id="441959.B8MU34"/>
<dbReference type="InterPro" id="IPR036396">
    <property type="entry name" value="Cyt_P450_sf"/>
</dbReference>
<evidence type="ECO:0008006" key="11">
    <source>
        <dbReference type="Google" id="ProtNLM"/>
    </source>
</evidence>
<dbReference type="eggNOG" id="KOG0157">
    <property type="taxonomic scope" value="Eukaryota"/>
</dbReference>
<evidence type="ECO:0000256" key="1">
    <source>
        <dbReference type="ARBA" id="ARBA00004370"/>
    </source>
</evidence>
<dbReference type="GO" id="GO:0005506">
    <property type="term" value="F:iron ion binding"/>
    <property type="evidence" value="ECO:0007669"/>
    <property type="project" value="InterPro"/>
</dbReference>
<dbReference type="Proteomes" id="UP000001745">
    <property type="component" value="Unassembled WGS sequence"/>
</dbReference>
<evidence type="ECO:0000256" key="4">
    <source>
        <dbReference type="ARBA" id="ARBA00022723"/>
    </source>
</evidence>
<dbReference type="OrthoDB" id="1470350at2759"/>
<dbReference type="InParanoid" id="B8MU34"/>
<dbReference type="PANTHER" id="PTHR24282">
    <property type="entry name" value="CYTOCHROME P450 FAMILY MEMBER"/>
    <property type="match status" value="1"/>
</dbReference>
<dbReference type="AlphaFoldDB" id="B8MU34"/>
<proteinExistence type="predicted"/>
<dbReference type="GO" id="GO:0016020">
    <property type="term" value="C:membrane"/>
    <property type="evidence" value="ECO:0007669"/>
    <property type="project" value="UniProtKB-SubCell"/>
</dbReference>
<dbReference type="InterPro" id="IPR001128">
    <property type="entry name" value="Cyt_P450"/>
</dbReference>
<keyword evidence="3" id="KW-0812">Transmembrane</keyword>
<evidence type="ECO:0000313" key="10">
    <source>
        <dbReference type="Proteomes" id="UP000001745"/>
    </source>
</evidence>
<dbReference type="PhylomeDB" id="B8MU34"/>
<reference evidence="10" key="1">
    <citation type="journal article" date="2015" name="Genome Announc.">
        <title>Genome sequence of the AIDS-associated pathogen Penicillium marneffei (ATCC18224) and its near taxonomic relative Talaromyces stipitatus (ATCC10500).</title>
        <authorList>
            <person name="Nierman W.C."/>
            <person name="Fedorova-Abrams N.D."/>
            <person name="Andrianopoulos A."/>
        </authorList>
    </citation>
    <scope>NUCLEOTIDE SEQUENCE [LARGE SCALE GENOMIC DNA]</scope>
    <source>
        <strain evidence="10">ATCC 10500 / CBS 375.48 / QM 6759 / NRRL 1006</strain>
    </source>
</reference>
<sequence>MGPPNHTLADRVIGHNRAQQAYSESCSQNSHKEILREIQSLRISITTPDPTKDPSYADVACTPPTRQLSNIWILSLFHTTLTTITDTLYCTIDTSKMADDESNRMSAGSIRTAVEKEIRNMENHMNWRCRAVTVDPKNTNRIRIACRDEAEHQLVKKVAEAKIGAGARVLRDELYPIKVTSLAVCNHAFHHNPAVWGEDHSIFNPCRWDDPTIATKSRLLMHFGLCGRQCIGKTVATTNIYKLLSTLLRQFEFELASDLERMNVAKGLYKGQIPEMVSVGISDLKGPLLVKAKNR</sequence>
<name>B8MU34_TALSN</name>
<evidence type="ECO:0000256" key="5">
    <source>
        <dbReference type="ARBA" id="ARBA00022989"/>
    </source>
</evidence>
<keyword evidence="6" id="KW-0560">Oxidoreductase</keyword>
<protein>
    <recommendedName>
        <fullName evidence="11">Cytochrome P450</fullName>
    </recommendedName>
</protein>
<keyword evidence="5" id="KW-1133">Transmembrane helix</keyword>
<keyword evidence="2" id="KW-0349">Heme</keyword>
<dbReference type="GO" id="GO:0004497">
    <property type="term" value="F:monooxygenase activity"/>
    <property type="evidence" value="ECO:0007669"/>
    <property type="project" value="InterPro"/>
</dbReference>
<evidence type="ECO:0000256" key="8">
    <source>
        <dbReference type="ARBA" id="ARBA00023136"/>
    </source>
</evidence>
<comment type="subcellular location">
    <subcellularLocation>
        <location evidence="1">Membrane</location>
    </subcellularLocation>
</comment>